<name>A0A918QAQ0_9CAUL</name>
<evidence type="ECO:0008006" key="5">
    <source>
        <dbReference type="Google" id="ProtNLM"/>
    </source>
</evidence>
<keyword evidence="2" id="KW-0732">Signal</keyword>
<dbReference type="PROSITE" id="PS51257">
    <property type="entry name" value="PROKAR_LIPOPROTEIN"/>
    <property type="match status" value="1"/>
</dbReference>
<proteinExistence type="predicted"/>
<dbReference type="AlphaFoldDB" id="A0A918QAQ0"/>
<comment type="caution">
    <text evidence="3">The sequence shown here is derived from an EMBL/GenBank/DDBJ whole genome shotgun (WGS) entry which is preliminary data.</text>
</comment>
<evidence type="ECO:0000256" key="2">
    <source>
        <dbReference type="SAM" id="SignalP"/>
    </source>
</evidence>
<reference evidence="3" key="2">
    <citation type="submission" date="2020-09" db="EMBL/GenBank/DDBJ databases">
        <authorList>
            <person name="Sun Q."/>
            <person name="Kim S."/>
        </authorList>
    </citation>
    <scope>NUCLEOTIDE SEQUENCE</scope>
    <source>
        <strain evidence="3">KCTC 32296</strain>
    </source>
</reference>
<reference evidence="3" key="1">
    <citation type="journal article" date="2014" name="Int. J. Syst. Evol. Microbiol.">
        <title>Complete genome sequence of Corynebacterium casei LMG S-19264T (=DSM 44701T), isolated from a smear-ripened cheese.</title>
        <authorList>
            <consortium name="US DOE Joint Genome Institute (JGI-PGF)"/>
            <person name="Walter F."/>
            <person name="Albersmeier A."/>
            <person name="Kalinowski J."/>
            <person name="Ruckert C."/>
        </authorList>
    </citation>
    <scope>NUCLEOTIDE SEQUENCE</scope>
    <source>
        <strain evidence="3">KCTC 32296</strain>
    </source>
</reference>
<organism evidence="3 4">
    <name type="scientific">Asticcacaulis endophyticus</name>
    <dbReference type="NCBI Taxonomy" id="1395890"/>
    <lineage>
        <taxon>Bacteria</taxon>
        <taxon>Pseudomonadati</taxon>
        <taxon>Pseudomonadota</taxon>
        <taxon>Alphaproteobacteria</taxon>
        <taxon>Caulobacterales</taxon>
        <taxon>Caulobacteraceae</taxon>
        <taxon>Asticcacaulis</taxon>
    </lineage>
</organism>
<evidence type="ECO:0000313" key="4">
    <source>
        <dbReference type="Proteomes" id="UP000662572"/>
    </source>
</evidence>
<evidence type="ECO:0000256" key="1">
    <source>
        <dbReference type="SAM" id="MobiDB-lite"/>
    </source>
</evidence>
<dbReference type="RefSeq" id="WP_189487573.1">
    <property type="nucleotide sequence ID" value="NZ_BMZB01000004.1"/>
</dbReference>
<evidence type="ECO:0000313" key="3">
    <source>
        <dbReference type="EMBL" id="GGZ39489.1"/>
    </source>
</evidence>
<dbReference type="Proteomes" id="UP000662572">
    <property type="component" value="Unassembled WGS sequence"/>
</dbReference>
<sequence length="150" mass="16377">MSKGMKLIAGLGLMVMASVGLASCQKAGPKAPLDTGVCYQVGFPASGDVKYNVVARNQPSIEYCAAQLFKLRLEFLKQGVSRKIIYGAYQGNFLFVDAKLVKFSRTLDGRRMTLLVKHPREDRLIVPGSIVEDRTPPQPSGPIREPANLP</sequence>
<dbReference type="EMBL" id="BMZB01000004">
    <property type="protein sequence ID" value="GGZ39489.1"/>
    <property type="molecule type" value="Genomic_DNA"/>
</dbReference>
<protein>
    <recommendedName>
        <fullName evidence="5">Lipoprotein</fullName>
    </recommendedName>
</protein>
<gene>
    <name evidence="3" type="ORF">GCM10011273_27560</name>
</gene>
<feature type="region of interest" description="Disordered" evidence="1">
    <location>
        <begin position="128"/>
        <end position="150"/>
    </location>
</feature>
<accession>A0A918QAQ0</accession>
<feature type="signal peptide" evidence="2">
    <location>
        <begin position="1"/>
        <end position="22"/>
    </location>
</feature>
<feature type="chain" id="PRO_5037504836" description="Lipoprotein" evidence="2">
    <location>
        <begin position="23"/>
        <end position="150"/>
    </location>
</feature>
<keyword evidence="4" id="KW-1185">Reference proteome</keyword>